<evidence type="ECO:0000313" key="3">
    <source>
        <dbReference type="Proteomes" id="UP000242957"/>
    </source>
</evidence>
<feature type="domain" description="N-acetyltransferase" evidence="1">
    <location>
        <begin position="3"/>
        <end position="150"/>
    </location>
</feature>
<dbReference type="STRING" id="198616.SAMN05216193_12658"/>
<dbReference type="Gene3D" id="3.40.630.30">
    <property type="match status" value="1"/>
</dbReference>
<dbReference type="AlphaFoldDB" id="A0A1H0R6P0"/>
<evidence type="ECO:0000313" key="2">
    <source>
        <dbReference type="EMBL" id="SDP25090.1"/>
    </source>
</evidence>
<dbReference type="Pfam" id="PF13673">
    <property type="entry name" value="Acetyltransf_10"/>
    <property type="match status" value="1"/>
</dbReference>
<proteinExistence type="predicted"/>
<protein>
    <submittedName>
        <fullName evidence="2">Predicted N-acetyltransferase YhbS</fullName>
    </submittedName>
</protein>
<dbReference type="InterPro" id="IPR016181">
    <property type="entry name" value="Acyl_CoA_acyltransferase"/>
</dbReference>
<dbReference type="PANTHER" id="PTHR43451:SF1">
    <property type="entry name" value="ACETYLTRANSFERASE"/>
    <property type="match status" value="1"/>
</dbReference>
<dbReference type="GO" id="GO:0016747">
    <property type="term" value="F:acyltransferase activity, transferring groups other than amino-acyl groups"/>
    <property type="evidence" value="ECO:0007669"/>
    <property type="project" value="InterPro"/>
</dbReference>
<evidence type="ECO:0000259" key="1">
    <source>
        <dbReference type="PROSITE" id="PS51186"/>
    </source>
</evidence>
<accession>A0A1H0R6P0</accession>
<name>A0A1H0R6P0_9PSED</name>
<dbReference type="CDD" id="cd04301">
    <property type="entry name" value="NAT_SF"/>
    <property type="match status" value="1"/>
</dbReference>
<dbReference type="InterPro" id="IPR052564">
    <property type="entry name" value="N-acetyltrans/Recomb-assoc"/>
</dbReference>
<organism evidence="2 3">
    <name type="scientific">Pseudomonas jinjuensis</name>
    <dbReference type="NCBI Taxonomy" id="198616"/>
    <lineage>
        <taxon>Bacteria</taxon>
        <taxon>Pseudomonadati</taxon>
        <taxon>Pseudomonadota</taxon>
        <taxon>Gammaproteobacteria</taxon>
        <taxon>Pseudomonadales</taxon>
        <taxon>Pseudomonadaceae</taxon>
        <taxon>Pseudomonas</taxon>
    </lineage>
</organism>
<gene>
    <name evidence="2" type="ORF">SAMN05216193_12658</name>
</gene>
<dbReference type="EMBL" id="FNIJ01000026">
    <property type="protein sequence ID" value="SDP25090.1"/>
    <property type="molecule type" value="Genomic_DNA"/>
</dbReference>
<reference evidence="3" key="1">
    <citation type="submission" date="2016-10" db="EMBL/GenBank/DDBJ databases">
        <authorList>
            <person name="Varghese N."/>
            <person name="Submissions S."/>
        </authorList>
    </citation>
    <scope>NUCLEOTIDE SEQUENCE [LARGE SCALE GENOMIC DNA]</scope>
    <source>
        <strain evidence="3">JCM 21621</strain>
    </source>
</reference>
<dbReference type="SUPFAM" id="SSF55729">
    <property type="entry name" value="Acyl-CoA N-acyltransferases (Nat)"/>
    <property type="match status" value="1"/>
</dbReference>
<dbReference type="OrthoDB" id="1821130at2"/>
<keyword evidence="2" id="KW-0808">Transferase</keyword>
<dbReference type="InterPro" id="IPR000182">
    <property type="entry name" value="GNAT_dom"/>
</dbReference>
<dbReference type="RefSeq" id="WP_084315120.1">
    <property type="nucleotide sequence ID" value="NZ_FNIJ01000026.1"/>
</dbReference>
<keyword evidence="3" id="KW-1185">Reference proteome</keyword>
<dbReference type="PROSITE" id="PS51186">
    <property type="entry name" value="GNAT"/>
    <property type="match status" value="1"/>
</dbReference>
<dbReference type="Proteomes" id="UP000242957">
    <property type="component" value="Unassembled WGS sequence"/>
</dbReference>
<sequence>MEIVIRRARSEDAAAISRVIISAVRESNGQDYPASVIESVVSHFTPERVAQLLDERLALVAILDDEIAGTAALDGNSVRSVFIAPQQQRKGIGQALMARIEETALERGIDALLVPSSITAEAFYTRLGYSIVREQHHGEERTIIMTKPLHRSPPL</sequence>
<dbReference type="PANTHER" id="PTHR43451">
    <property type="entry name" value="ACETYLTRANSFERASE (GNAT) FAMILY PROTEIN"/>
    <property type="match status" value="1"/>
</dbReference>